<proteinExistence type="predicted"/>
<sequence length="420" mass="45165">MGIPLHDFKVRLQRRQIQRGGRLAHAAADFVHRLPIDIGRGGQIAPSGGPLAHHQIIVENIAAVQNCSVDRGGGQLHIADACGSAAHVGGVGAQHIPKQNGGQLFRRHGGKLHVGGNFHRVARLGGIHRGLGQRHVKVRAHPLGRNRAGGGVVSGVFHVTGGLVVNLLGGYRPGGLGKIGNVQRKVQIPRAALDALGKRLGVHGAAVLGHVHQNRSITQFVSGVLAGKGKKLRGGLRGGLRLFLVQRDQARRVGKCARVGEIPPAQSEKIAPQISLMGVAGHGGSGNLRSQIRQSHIGVRHRSALRNLGRRVIVKIEADFHSREGPLQLLRGLSHRQPAQVLPQNQSVFPKQAVVRGIGAKADISCRENAQQHKGNGERQLQLFFLRFLHHYSIHGFLPVLSELKQKRPSGSQYSTFLEK</sequence>
<reference evidence="1" key="1">
    <citation type="submission" date="2019-08" db="EMBL/GenBank/DDBJ databases">
        <authorList>
            <person name="Kucharzyk K."/>
            <person name="Murdoch R.W."/>
            <person name="Higgins S."/>
            <person name="Loffler F."/>
        </authorList>
    </citation>
    <scope>NUCLEOTIDE SEQUENCE</scope>
</reference>
<name>A0A645AH38_9ZZZZ</name>
<evidence type="ECO:0000313" key="1">
    <source>
        <dbReference type="EMBL" id="MPM48964.1"/>
    </source>
</evidence>
<dbReference type="EMBL" id="VSSQ01012327">
    <property type="protein sequence ID" value="MPM48964.1"/>
    <property type="molecule type" value="Genomic_DNA"/>
</dbReference>
<protein>
    <submittedName>
        <fullName evidence="1">Uncharacterized protein</fullName>
    </submittedName>
</protein>
<organism evidence="1">
    <name type="scientific">bioreactor metagenome</name>
    <dbReference type="NCBI Taxonomy" id="1076179"/>
    <lineage>
        <taxon>unclassified sequences</taxon>
        <taxon>metagenomes</taxon>
        <taxon>ecological metagenomes</taxon>
    </lineage>
</organism>
<dbReference type="AlphaFoldDB" id="A0A645AH38"/>
<comment type="caution">
    <text evidence="1">The sequence shown here is derived from an EMBL/GenBank/DDBJ whole genome shotgun (WGS) entry which is preliminary data.</text>
</comment>
<accession>A0A645AH38</accession>
<gene>
    <name evidence="1" type="ORF">SDC9_95691</name>
</gene>